<feature type="domain" description="VWFA" evidence="3">
    <location>
        <begin position="254"/>
        <end position="453"/>
    </location>
</feature>
<dbReference type="CDD" id="cd06974">
    <property type="entry name" value="TerD_like"/>
    <property type="match status" value="1"/>
</dbReference>
<evidence type="ECO:0000256" key="1">
    <source>
        <dbReference type="ARBA" id="ARBA00008775"/>
    </source>
</evidence>
<evidence type="ECO:0000259" key="3">
    <source>
        <dbReference type="PROSITE" id="PS50234"/>
    </source>
</evidence>
<dbReference type="PANTHER" id="PTHR32097:SF4">
    <property type="entry name" value="GENERAL STRESS PROTEIN 16U"/>
    <property type="match status" value="1"/>
</dbReference>
<organism evidence="4 5">
    <name type="scientific">Streptomyces macrosporus</name>
    <dbReference type="NCBI Taxonomy" id="44032"/>
    <lineage>
        <taxon>Bacteria</taxon>
        <taxon>Bacillati</taxon>
        <taxon>Actinomycetota</taxon>
        <taxon>Actinomycetes</taxon>
        <taxon>Kitasatosporales</taxon>
        <taxon>Streptomycetaceae</taxon>
        <taxon>Streptomyces</taxon>
    </lineage>
</organism>
<dbReference type="InterPro" id="IPR019303">
    <property type="entry name" value="vWA_TerF_C"/>
</dbReference>
<proteinExistence type="inferred from homology"/>
<dbReference type="EMBL" id="BAAASZ010000052">
    <property type="protein sequence ID" value="GAA2466928.1"/>
    <property type="molecule type" value="Genomic_DNA"/>
</dbReference>
<dbReference type="Proteomes" id="UP001501638">
    <property type="component" value="Unassembled WGS sequence"/>
</dbReference>
<dbReference type="SUPFAM" id="SSF53300">
    <property type="entry name" value="vWA-like"/>
    <property type="match status" value="1"/>
</dbReference>
<comment type="similarity">
    <text evidence="1">Belongs to the CAPAB/TerDEXZ family.</text>
</comment>
<dbReference type="InterPro" id="IPR003325">
    <property type="entry name" value="TerD"/>
</dbReference>
<name>A0ABP5XS66_9ACTN</name>
<dbReference type="Pfam" id="PF02342">
    <property type="entry name" value="TerD"/>
    <property type="match status" value="1"/>
</dbReference>
<evidence type="ECO:0000256" key="2">
    <source>
        <dbReference type="SAM" id="MobiDB-lite"/>
    </source>
</evidence>
<dbReference type="InterPro" id="IPR002035">
    <property type="entry name" value="VWF_A"/>
</dbReference>
<dbReference type="PROSITE" id="PS50234">
    <property type="entry name" value="VWFA"/>
    <property type="match status" value="1"/>
</dbReference>
<protein>
    <submittedName>
        <fullName evidence="4">VWA domain-containing protein</fullName>
    </submittedName>
</protein>
<dbReference type="InterPro" id="IPR051324">
    <property type="entry name" value="Stress/Tellurium_Resist"/>
</dbReference>
<evidence type="ECO:0000313" key="4">
    <source>
        <dbReference type="EMBL" id="GAA2466928.1"/>
    </source>
</evidence>
<sequence length="472" mass="51422">MEPISLSKGANVPLPVPAVRARLSWADAPGAPDADASALLLTAAGRVRDDADFVFYNQPHHASGAVRHLGKRRQEGTVTDTVEVDTARLEAGIARVLLCASADGGTFGQLAGLRLSLLDAATGAEVVRFETEATTETAFVGGELYLRGGQWKFRAVGQGYASGLAGLARDHGITVDEELPRTAPEPVRPPAPLPPREPVAPRPPLPLRQPTAASPRSGTGEESLPVDVRTRLSLRKEQVAVSLRKHGAEGVRARVILVLDASGSMALLYGKGTVAGVVERMAAVAAQLDDDGEMQAWTFATHPARLPDLRIGELPGWIRRHVRVGEMSLFGRPRKRKRGLEPDQVDMRLVGVQNEEQRVIAEVRAHVRENPAPDPTLVLFFSDGGVYRDDEIERELRAAVEEPIFWQFVGMGRANYGVLERFDTLPGRRVDNVGFFAVDDIDRVPDPELYDRLLSEFPSWLRAARRAGILRS</sequence>
<gene>
    <name evidence="4" type="ORF">GCM10010405_59340</name>
</gene>
<dbReference type="InterPro" id="IPR036465">
    <property type="entry name" value="vWFA_dom_sf"/>
</dbReference>
<feature type="region of interest" description="Disordered" evidence="2">
    <location>
        <begin position="179"/>
        <end position="224"/>
    </location>
</feature>
<comment type="caution">
    <text evidence="4">The sequence shown here is derived from an EMBL/GenBank/DDBJ whole genome shotgun (WGS) entry which is preliminary data.</text>
</comment>
<accession>A0ABP5XS66</accession>
<reference evidence="5" key="1">
    <citation type="journal article" date="2019" name="Int. J. Syst. Evol. Microbiol.">
        <title>The Global Catalogue of Microorganisms (GCM) 10K type strain sequencing project: providing services to taxonomists for standard genome sequencing and annotation.</title>
        <authorList>
            <consortium name="The Broad Institute Genomics Platform"/>
            <consortium name="The Broad Institute Genome Sequencing Center for Infectious Disease"/>
            <person name="Wu L."/>
            <person name="Ma J."/>
        </authorList>
    </citation>
    <scope>NUCLEOTIDE SEQUENCE [LARGE SCALE GENOMIC DNA]</scope>
    <source>
        <strain evidence="5">JCM 6305</strain>
    </source>
</reference>
<dbReference type="Pfam" id="PF10138">
    <property type="entry name" value="vWA-TerF-like"/>
    <property type="match status" value="1"/>
</dbReference>
<evidence type="ECO:0000313" key="5">
    <source>
        <dbReference type="Proteomes" id="UP001501638"/>
    </source>
</evidence>
<dbReference type="PANTHER" id="PTHR32097">
    <property type="entry name" value="CAMP-BINDING PROTEIN 1-RELATED"/>
    <property type="match status" value="1"/>
</dbReference>
<keyword evidence="5" id="KW-1185">Reference proteome</keyword>
<dbReference type="SMART" id="SM00327">
    <property type="entry name" value="VWA"/>
    <property type="match status" value="1"/>
</dbReference>
<dbReference type="RefSeq" id="WP_344329063.1">
    <property type="nucleotide sequence ID" value="NZ_BAAASZ010000052.1"/>
</dbReference>
<feature type="compositionally biased region" description="Pro residues" evidence="2">
    <location>
        <begin position="186"/>
        <end position="207"/>
    </location>
</feature>
<dbReference type="Gene3D" id="2.60.60.30">
    <property type="entry name" value="sav2460 like domains"/>
    <property type="match status" value="1"/>
</dbReference>